<gene>
    <name evidence="1" type="ORF">SAMN05444320_10479</name>
</gene>
<sequence length="146" mass="16717">MVELGRSRYPFVAFRFEVRVDEITVAGFSECGGLRVETEVQDYAEGGVNTHVHKLPVRTRQSNIQLRRGVADRVLWDWYGELTKGLVRRRNGTILLRDPDGSRVVASWHFRRAFPVTWAGPELDATRNQVAVETIELAHEGLERRS</sequence>
<dbReference type="NCBIfam" id="TIGR02241">
    <property type="entry name" value="conserved hypothetical phage tail region protein"/>
    <property type="match status" value="1"/>
</dbReference>
<dbReference type="Proteomes" id="UP000184501">
    <property type="component" value="Unassembled WGS sequence"/>
</dbReference>
<evidence type="ECO:0000313" key="1">
    <source>
        <dbReference type="EMBL" id="SHF55588.1"/>
    </source>
</evidence>
<name>A0A1M5CLI3_STRHI</name>
<dbReference type="STRING" id="2017.SAMN05444320_10479"/>
<accession>A0A1M5CLI3</accession>
<reference evidence="1 2" key="1">
    <citation type="submission" date="2016-11" db="EMBL/GenBank/DDBJ databases">
        <authorList>
            <person name="Jaros S."/>
            <person name="Januszkiewicz K."/>
            <person name="Wedrychowicz H."/>
        </authorList>
    </citation>
    <scope>NUCLEOTIDE SEQUENCE [LARGE SCALE GENOMIC DNA]</scope>
    <source>
        <strain evidence="1 2">DSM 44523</strain>
    </source>
</reference>
<dbReference type="EMBL" id="FQVN01000004">
    <property type="protein sequence ID" value="SHF55588.1"/>
    <property type="molecule type" value="Genomic_DNA"/>
</dbReference>
<proteinExistence type="predicted"/>
<dbReference type="PANTHER" id="PTHR38009">
    <property type="entry name" value="CONSERVED HYPOTHETICAL PHAGE TAIL PROTEIN"/>
    <property type="match status" value="1"/>
</dbReference>
<dbReference type="PANTHER" id="PTHR38009:SF1">
    <property type="entry name" value="CONSERVED HYPOTHETICAL PHAGE TAIL PROTEIN"/>
    <property type="match status" value="1"/>
</dbReference>
<dbReference type="InterPro" id="IPR010667">
    <property type="entry name" value="Phage_T4_Gp19"/>
</dbReference>
<dbReference type="GO" id="GO:0005198">
    <property type="term" value="F:structural molecule activity"/>
    <property type="evidence" value="ECO:0007669"/>
    <property type="project" value="InterPro"/>
</dbReference>
<organism evidence="1 2">
    <name type="scientific">Streptoalloteichus hindustanus</name>
    <dbReference type="NCBI Taxonomy" id="2017"/>
    <lineage>
        <taxon>Bacteria</taxon>
        <taxon>Bacillati</taxon>
        <taxon>Actinomycetota</taxon>
        <taxon>Actinomycetes</taxon>
        <taxon>Pseudonocardiales</taxon>
        <taxon>Pseudonocardiaceae</taxon>
        <taxon>Streptoalloteichus</taxon>
    </lineage>
</organism>
<keyword evidence="2" id="KW-1185">Reference proteome</keyword>
<protein>
    <submittedName>
        <fullName evidence="1">Conserved hypothetical phage tail region protein</fullName>
    </submittedName>
</protein>
<dbReference type="RefSeq" id="WP_200797500.1">
    <property type="nucleotide sequence ID" value="NZ_FQVN01000004.1"/>
</dbReference>
<dbReference type="Pfam" id="PF06841">
    <property type="entry name" value="Phage_T4_gp19"/>
    <property type="match status" value="1"/>
</dbReference>
<evidence type="ECO:0000313" key="2">
    <source>
        <dbReference type="Proteomes" id="UP000184501"/>
    </source>
</evidence>
<dbReference type="AlphaFoldDB" id="A0A1M5CLI3"/>
<dbReference type="InterPro" id="IPR011747">
    <property type="entry name" value="CHP02241"/>
</dbReference>